<accession>A0ABQ6GBF6</accession>
<comment type="caution">
    <text evidence="3">The sequence shown here is derived from an EMBL/GenBank/DDBJ whole genome shotgun (WGS) entry which is preliminary data.</text>
</comment>
<dbReference type="InterPro" id="IPR036291">
    <property type="entry name" value="NAD(P)-bd_dom_sf"/>
</dbReference>
<reference evidence="3 4" key="1">
    <citation type="submission" date="2023-03" db="EMBL/GenBank/DDBJ databases">
        <title>Draft genome sequence of the bacteria which degrade cell wall of Tricholomamatutake.</title>
        <authorList>
            <person name="Konishi Y."/>
            <person name="Fukuta Y."/>
            <person name="Shirasaka N."/>
        </authorList>
    </citation>
    <scope>NUCLEOTIDE SEQUENCE [LARGE SCALE GENOMIC DNA]</scope>
    <source>
        <strain evidence="4">mu1</strain>
    </source>
</reference>
<feature type="region of interest" description="Disordered" evidence="1">
    <location>
        <begin position="244"/>
        <end position="264"/>
    </location>
</feature>
<evidence type="ECO:0000313" key="3">
    <source>
        <dbReference type="EMBL" id="GLX66412.1"/>
    </source>
</evidence>
<feature type="domain" description="NAD-dependent epimerase/dehydratase" evidence="2">
    <location>
        <begin position="3"/>
        <end position="216"/>
    </location>
</feature>
<evidence type="ECO:0000256" key="1">
    <source>
        <dbReference type="SAM" id="MobiDB-lite"/>
    </source>
</evidence>
<evidence type="ECO:0000313" key="4">
    <source>
        <dbReference type="Proteomes" id="UP001157114"/>
    </source>
</evidence>
<keyword evidence="4" id="KW-1185">Reference proteome</keyword>
<organism evidence="3 4">
    <name type="scientific">Paenibacillus glycanilyticus</name>
    <dbReference type="NCBI Taxonomy" id="126569"/>
    <lineage>
        <taxon>Bacteria</taxon>
        <taxon>Bacillati</taxon>
        <taxon>Bacillota</taxon>
        <taxon>Bacilli</taxon>
        <taxon>Bacillales</taxon>
        <taxon>Paenibacillaceae</taxon>
        <taxon>Paenibacillus</taxon>
    </lineage>
</organism>
<dbReference type="PANTHER" id="PTHR48079:SF6">
    <property type="entry name" value="NAD(P)-BINDING DOMAIN-CONTAINING PROTEIN-RELATED"/>
    <property type="match status" value="1"/>
</dbReference>
<dbReference type="Pfam" id="PF01370">
    <property type="entry name" value="Epimerase"/>
    <property type="match status" value="1"/>
</dbReference>
<name>A0ABQ6GBF6_9BACL</name>
<sequence>MKIFVAGAAGAIGRLSLPMLTETGHEVVGMTRDRAKAAQIEHAGASAVVADIFDRERIFELIEELRPDAVIHQLTALSEWNLADNARIRTEGTRNLVDAALAANVPRMIVQSISWAYEPGQGIASEGEELDIEAPEPRKISVDGVIAMEQAAAEMPHAVILRYGALYGPGTFYEREHGLFAGRVKQGLVPATDGVTSFLHVEDAARSAVLALDWPSGPVNIVDDEPAAGKLWLPLYARSLGAPEPVAQDGSNRGERGASNTKARQQYGWLPKYPTWREGLLRNN</sequence>
<proteinExistence type="predicted"/>
<gene>
    <name evidence="3" type="ORF">MU1_07560</name>
</gene>
<evidence type="ECO:0000259" key="2">
    <source>
        <dbReference type="Pfam" id="PF01370"/>
    </source>
</evidence>
<dbReference type="PANTHER" id="PTHR48079">
    <property type="entry name" value="PROTEIN YEEZ"/>
    <property type="match status" value="1"/>
</dbReference>
<dbReference type="SUPFAM" id="SSF51735">
    <property type="entry name" value="NAD(P)-binding Rossmann-fold domains"/>
    <property type="match status" value="1"/>
</dbReference>
<dbReference type="InterPro" id="IPR001509">
    <property type="entry name" value="Epimerase_deHydtase"/>
</dbReference>
<dbReference type="Gene3D" id="3.40.50.720">
    <property type="entry name" value="NAD(P)-binding Rossmann-like Domain"/>
    <property type="match status" value="1"/>
</dbReference>
<dbReference type="RefSeq" id="WP_284237110.1">
    <property type="nucleotide sequence ID" value="NZ_BSSQ01000003.1"/>
</dbReference>
<dbReference type="Proteomes" id="UP001157114">
    <property type="component" value="Unassembled WGS sequence"/>
</dbReference>
<dbReference type="EMBL" id="BSSQ01000003">
    <property type="protein sequence ID" value="GLX66412.1"/>
    <property type="molecule type" value="Genomic_DNA"/>
</dbReference>
<dbReference type="InterPro" id="IPR051783">
    <property type="entry name" value="NAD(P)-dependent_oxidoreduct"/>
</dbReference>
<protein>
    <submittedName>
        <fullName evidence="3">dTDP-glucose 4,6-dehydratase</fullName>
    </submittedName>
</protein>